<dbReference type="InterPro" id="IPR010982">
    <property type="entry name" value="Lambda_DNA-bd_dom_sf"/>
</dbReference>
<organism evidence="1 2">
    <name type="scientific">Silvania hatchlandensis</name>
    <dbReference type="NCBI Taxonomy" id="2926469"/>
    <lineage>
        <taxon>Bacteria</taxon>
        <taxon>Pseudomonadati</taxon>
        <taxon>Pseudomonadota</taxon>
        <taxon>Gammaproteobacteria</taxon>
        <taxon>Enterobacterales</taxon>
        <taxon>Enterobacteriaceae</taxon>
        <taxon>Silvania</taxon>
    </lineage>
</organism>
<accession>A0A9J6PW82</accession>
<protein>
    <submittedName>
        <fullName evidence="1">XRE family transcriptional regulator</fullName>
    </submittedName>
</protein>
<sequence>MNLDEIKSLLEKLPESDKQKMAEEWGRRAQPLITAENSPESDEAPVLNALAFPLLTQILTTELKRQDITYEEMAIQIGVSLSTFKRLIANPSSAKAINLHTLLKELGIKVWLEK</sequence>
<reference evidence="1" key="1">
    <citation type="submission" date="2022-05" db="EMBL/GenBank/DDBJ databases">
        <title>Description of a novel species of Leclercia; Leclercia tamurae and the Proposal for a Novel Genus Silvania gen. nov. Containing Two Novel Species Silvania hatchlandensis sp. nov. and Silvania confinis sp. nov. Isolated from the Rhizosphere of Oak.</title>
        <authorList>
            <person name="Maddock D.W."/>
            <person name="Brady C.L."/>
            <person name="Denman S."/>
            <person name="Arnold D."/>
        </authorList>
    </citation>
    <scope>NUCLEOTIDE SEQUENCE</scope>
    <source>
        <strain evidence="1">H19S6</strain>
    </source>
</reference>
<proteinExistence type="predicted"/>
<dbReference type="SUPFAM" id="SSF47413">
    <property type="entry name" value="lambda repressor-like DNA-binding domains"/>
    <property type="match status" value="1"/>
</dbReference>
<evidence type="ECO:0000313" key="2">
    <source>
        <dbReference type="Proteomes" id="UP001063816"/>
    </source>
</evidence>
<comment type="caution">
    <text evidence="1">The sequence shown here is derived from an EMBL/GenBank/DDBJ whole genome shotgun (WGS) entry which is preliminary data.</text>
</comment>
<dbReference type="RefSeq" id="WP_271282250.1">
    <property type="nucleotide sequence ID" value="NZ_JAMGZK010000046.1"/>
</dbReference>
<name>A0A9J6PW82_9ENTR</name>
<gene>
    <name evidence="1" type="ORF">M8014_09580</name>
</gene>
<dbReference type="AlphaFoldDB" id="A0A9J6PW82"/>
<dbReference type="EMBL" id="JAMGZK010000046">
    <property type="protein sequence ID" value="MCU6664591.1"/>
    <property type="molecule type" value="Genomic_DNA"/>
</dbReference>
<evidence type="ECO:0000313" key="1">
    <source>
        <dbReference type="EMBL" id="MCU6664591.1"/>
    </source>
</evidence>
<dbReference type="Proteomes" id="UP001063816">
    <property type="component" value="Unassembled WGS sequence"/>
</dbReference>
<dbReference type="GO" id="GO:0003677">
    <property type="term" value="F:DNA binding"/>
    <property type="evidence" value="ECO:0007669"/>
    <property type="project" value="InterPro"/>
</dbReference>
<keyword evidence="2" id="KW-1185">Reference proteome</keyword>